<name>A0A542EDF3_9MICO</name>
<protein>
    <submittedName>
        <fullName evidence="1">Uncharacterized protein</fullName>
    </submittedName>
</protein>
<organism evidence="1 2">
    <name type="scientific">Yimella lutea</name>
    <dbReference type="NCBI Taxonomy" id="587872"/>
    <lineage>
        <taxon>Bacteria</taxon>
        <taxon>Bacillati</taxon>
        <taxon>Actinomycetota</taxon>
        <taxon>Actinomycetes</taxon>
        <taxon>Micrococcales</taxon>
        <taxon>Dermacoccaceae</taxon>
        <taxon>Yimella</taxon>
    </lineage>
</organism>
<reference evidence="1 2" key="1">
    <citation type="submission" date="2019-06" db="EMBL/GenBank/DDBJ databases">
        <title>Sequencing the genomes of 1000 actinobacteria strains.</title>
        <authorList>
            <person name="Klenk H.-P."/>
        </authorList>
    </citation>
    <scope>NUCLEOTIDE SEQUENCE [LARGE SCALE GENOMIC DNA]</scope>
    <source>
        <strain evidence="1 2">DSM 19828</strain>
    </source>
</reference>
<dbReference type="OrthoDB" id="3252838at2"/>
<dbReference type="RefSeq" id="WP_129624182.1">
    <property type="nucleotide sequence ID" value="NZ_BAABCI010000015.1"/>
</dbReference>
<sequence>MNGFARALHLVGGEFAAPLRAATVRVAAEQGLCPVLIDLSAWSGGSDVLLGLEHAPGVRWHDLDGADGEFDADGLFDRLPVGPLGERVLAHDRHAASPVSDGVVRAAVHALRLSASLLIIDVVSPVASADIHRAGDGLWVIAGDEVRSTAAGVAAAQWFSRHGFVHGTLLLGDGVGGSEDFDTIDAAVRVGRTDRRDLERGVLCGRRRSSLRAPAERMIADLVGSENAA</sequence>
<evidence type="ECO:0000313" key="2">
    <source>
        <dbReference type="Proteomes" id="UP000320806"/>
    </source>
</evidence>
<dbReference type="AlphaFoldDB" id="A0A542EDF3"/>
<accession>A0A542EDF3</accession>
<dbReference type="EMBL" id="VFMO01000001">
    <property type="protein sequence ID" value="TQJ13359.1"/>
    <property type="molecule type" value="Genomic_DNA"/>
</dbReference>
<keyword evidence="2" id="KW-1185">Reference proteome</keyword>
<gene>
    <name evidence="1" type="ORF">FB459_0775</name>
</gene>
<comment type="caution">
    <text evidence="1">The sequence shown here is derived from an EMBL/GenBank/DDBJ whole genome shotgun (WGS) entry which is preliminary data.</text>
</comment>
<proteinExistence type="predicted"/>
<dbReference type="Proteomes" id="UP000320806">
    <property type="component" value="Unassembled WGS sequence"/>
</dbReference>
<evidence type="ECO:0000313" key="1">
    <source>
        <dbReference type="EMBL" id="TQJ13359.1"/>
    </source>
</evidence>